<dbReference type="InterPro" id="IPR027417">
    <property type="entry name" value="P-loop_NTPase"/>
</dbReference>
<dbReference type="SUPFAM" id="SSF50998">
    <property type="entry name" value="Quinoprotein alcohol dehydrogenase-like"/>
    <property type="match status" value="1"/>
</dbReference>
<dbReference type="EMBL" id="FNGF01000005">
    <property type="protein sequence ID" value="SDL32976.1"/>
    <property type="molecule type" value="Genomic_DNA"/>
</dbReference>
<evidence type="ECO:0000313" key="7">
    <source>
        <dbReference type="Proteomes" id="UP000198662"/>
    </source>
</evidence>
<keyword evidence="1 3" id="KW-0853">WD repeat</keyword>
<evidence type="ECO:0000259" key="5">
    <source>
        <dbReference type="Pfam" id="PF20703"/>
    </source>
</evidence>
<accession>A0A1G9J6W8</accession>
<reference evidence="7" key="1">
    <citation type="submission" date="2016-10" db="EMBL/GenBank/DDBJ databases">
        <authorList>
            <person name="Varghese N."/>
            <person name="Submissions S."/>
        </authorList>
    </citation>
    <scope>NUCLEOTIDE SEQUENCE [LARGE SCALE GENOMIC DNA]</scope>
    <source>
        <strain evidence="7">CGMCC 4.3147</strain>
    </source>
</reference>
<gene>
    <name evidence="6" type="ORF">SAMN05216298_3447</name>
</gene>
<keyword evidence="4" id="KW-1133">Transmembrane helix</keyword>
<feature type="repeat" description="WD" evidence="3">
    <location>
        <begin position="1171"/>
        <end position="1200"/>
    </location>
</feature>
<evidence type="ECO:0000313" key="6">
    <source>
        <dbReference type="EMBL" id="SDL32976.1"/>
    </source>
</evidence>
<keyword evidence="4" id="KW-0472">Membrane</keyword>
<sequence length="1352" mass="146381">MTAAFGTVGAIGGNALSEVLIDRIRQTRPNDSVVEEESLRSGLTDAFAEILNSASPDLAAARDGVAVLLRDSGAFEELIREALREDHQELLVALQREFEELGRAHEELRPVLVGMQDLLLELCRNQAQILEVELSVRETVQESLRVLVQMFQHVQLLGTGPAADPERAQWNGSPYLGLQPYTANDAPVFFGRASTLAELVGKAGESISGGLMVVTGSSGVGKSSLLRAGLIPAIERGLLRSDAAEGPWRAILLDRPGAAPVSSLAAELAKHGGPDSTATRKALVADPDEAADRVEERRTGRDGARPERMLLVIDQFEEVFTLVEDQERSRFLRMIDSIARSPRAFVVLAVRGDFVDRCMTVPALREAVQDRVYRVGPMSRDQFRQAALLPAAAAGVHIEDMVVRSLVEELCGPDRSDEAPLRPEAALPLLSQTMLLLWERRGDRRTLTLDSYHALNGVSNAVATAAEQVFGSLDAAGQATAIGLFRRLIGVKRPDQLVRLEVDLHKLTGSERAIADEFTAKRLMVMDRGTVAIAHDVLLEQWTRLREWIEPDIESRILLTRLEADTATWQEHGGDESFLYQGSRLDHLESRGIKTWQAYPERELRPSPKAEDFIDKSRARARRRIRIRRLLTGSLAGITALALILAALAYVQSQDLIEQRNRVLSEQLAAESAALVGTNGQLAQLLAAAAWELRETDEASAALTGAIGDATAGEIVTDPIDGIENMAPNPDGSHLATTGESGLVRVWSTEDWTSQELPAEVRPRATATALTFDATGEVLAVVTEQGVTLWDIATSQAIMSLDFLDAHVVAFSPDGSKLAVMQQGTSYTDDGDTITTVTESEVSIWDLSSGEEIARRGGIEAQPTIAFSADGASVALVDISGELWEWTFASDAMVSEQLFGESEVTTLWVGDGEQPQLFACGPGRCFARNGGKDWESVSTFANGQFVSITPDGRAIVSTDGGPVVVVDLVNGDMTTLATQGEFNYYYTTLIPNSSTLVVGTARGMQLLDFERVPPPEAPEMSWEYGSDLVDVAEDSSRFMIHGSAGIEVWETDDWSSGPAELVTAIPSIDFTGGAMSPDGGVVAIHETVEEGIERLRLIDASTGSDLPTPTEEYRFVAQTQFGPSGNELAMIVGIGPIGEVATYELWIWDMVAGELVLQLDATAGMESHFVFVPEKERIALAGADGIIAIWDYRDGELADSITSGASKPEGLAFNIDGSRLGVATPTGLIVWDMETKESESYETGRIFGGLAFTPDDRFVVTIDGADSLRFWDLERRQVAADMRAGDTVNSAEFLSSGWQIAVGNGSQLMVLDASTLIDPFATVCEQAGRSLTPEEWAEYLPDFEYGEISVCT</sequence>
<organism evidence="6 7">
    <name type="scientific">Glycomyces sambucus</name>
    <dbReference type="NCBI Taxonomy" id="380244"/>
    <lineage>
        <taxon>Bacteria</taxon>
        <taxon>Bacillati</taxon>
        <taxon>Actinomycetota</taxon>
        <taxon>Actinomycetes</taxon>
        <taxon>Glycomycetales</taxon>
        <taxon>Glycomycetaceae</taxon>
        <taxon>Glycomyces</taxon>
    </lineage>
</organism>
<dbReference type="InterPro" id="IPR050505">
    <property type="entry name" value="WDR55/POC1"/>
</dbReference>
<feature type="domain" description="Novel STAND NTPase 1" evidence="5">
    <location>
        <begin position="174"/>
        <end position="576"/>
    </location>
</feature>
<dbReference type="PROSITE" id="PS50082">
    <property type="entry name" value="WD_REPEATS_2"/>
    <property type="match status" value="1"/>
</dbReference>
<keyword evidence="7" id="KW-1185">Reference proteome</keyword>
<keyword evidence="4" id="KW-0812">Transmembrane</keyword>
<dbReference type="Pfam" id="PF20703">
    <property type="entry name" value="nSTAND1"/>
    <property type="match status" value="1"/>
</dbReference>
<dbReference type="Proteomes" id="UP000198662">
    <property type="component" value="Unassembled WGS sequence"/>
</dbReference>
<evidence type="ECO:0000256" key="1">
    <source>
        <dbReference type="ARBA" id="ARBA00022574"/>
    </source>
</evidence>
<dbReference type="InterPro" id="IPR015943">
    <property type="entry name" value="WD40/YVTN_repeat-like_dom_sf"/>
</dbReference>
<dbReference type="PANTHER" id="PTHR44019">
    <property type="entry name" value="WD REPEAT-CONTAINING PROTEIN 55"/>
    <property type="match status" value="1"/>
</dbReference>
<dbReference type="InterPro" id="IPR011047">
    <property type="entry name" value="Quinoprotein_ADH-like_sf"/>
</dbReference>
<dbReference type="SUPFAM" id="SSF82171">
    <property type="entry name" value="DPP6 N-terminal domain-like"/>
    <property type="match status" value="1"/>
</dbReference>
<protein>
    <submittedName>
        <fullName evidence="6">WD40 repeat</fullName>
    </submittedName>
</protein>
<keyword evidence="2" id="KW-0677">Repeat</keyword>
<feature type="transmembrane region" description="Helical" evidence="4">
    <location>
        <begin position="630"/>
        <end position="651"/>
    </location>
</feature>
<dbReference type="InterPro" id="IPR049052">
    <property type="entry name" value="nSTAND1"/>
</dbReference>
<proteinExistence type="predicted"/>
<name>A0A1G9J6W8_9ACTN</name>
<evidence type="ECO:0000256" key="4">
    <source>
        <dbReference type="SAM" id="Phobius"/>
    </source>
</evidence>
<dbReference type="SUPFAM" id="SSF52540">
    <property type="entry name" value="P-loop containing nucleoside triphosphate hydrolases"/>
    <property type="match status" value="1"/>
</dbReference>
<dbReference type="SMART" id="SM00320">
    <property type="entry name" value="WD40"/>
    <property type="match status" value="5"/>
</dbReference>
<dbReference type="STRING" id="380244.SAMN05216298_3447"/>
<evidence type="ECO:0000256" key="2">
    <source>
        <dbReference type="ARBA" id="ARBA00022737"/>
    </source>
</evidence>
<dbReference type="Gene3D" id="2.130.10.10">
    <property type="entry name" value="YVTN repeat-like/Quinoprotein amine dehydrogenase"/>
    <property type="match status" value="3"/>
</dbReference>
<evidence type="ECO:0000256" key="3">
    <source>
        <dbReference type="PROSITE-ProRule" id="PRU00221"/>
    </source>
</evidence>
<dbReference type="PANTHER" id="PTHR44019:SF8">
    <property type="entry name" value="POC1 CENTRIOLAR PROTEIN HOMOLOG"/>
    <property type="match status" value="1"/>
</dbReference>
<dbReference type="InterPro" id="IPR001680">
    <property type="entry name" value="WD40_rpt"/>
</dbReference>